<keyword evidence="5 7" id="KW-0067">ATP-binding</keyword>
<dbReference type="SMART" id="SM00382">
    <property type="entry name" value="AAA"/>
    <property type="match status" value="1"/>
</dbReference>
<comment type="caution">
    <text evidence="7">The sequence shown here is derived from an EMBL/GenBank/DDBJ whole genome shotgun (WGS) entry which is preliminary data.</text>
</comment>
<comment type="similarity">
    <text evidence="1">Belongs to the ABC transporter superfamily.</text>
</comment>
<dbReference type="PANTHER" id="PTHR43869">
    <property type="entry name" value="GLYCINE BETAINE/PROLINE BETAINE TRANSPORT SYSTEM ATP-BINDING PROTEIN PROV"/>
    <property type="match status" value="1"/>
</dbReference>
<dbReference type="AlphaFoldDB" id="A0A6I3X815"/>
<evidence type="ECO:0000256" key="2">
    <source>
        <dbReference type="ARBA" id="ARBA00022448"/>
    </source>
</evidence>
<dbReference type="Pfam" id="PF00005">
    <property type="entry name" value="ABC_tran"/>
    <property type="match status" value="1"/>
</dbReference>
<dbReference type="FunFam" id="3.40.50.300:FF:000201">
    <property type="entry name" value="Glycine betaine/L-proline ABC transporter ATP-binding protein"/>
    <property type="match status" value="1"/>
</dbReference>
<evidence type="ECO:0000313" key="7">
    <source>
        <dbReference type="EMBL" id="MUI12924.1"/>
    </source>
</evidence>
<dbReference type="EMBL" id="WNWM01000002">
    <property type="protein sequence ID" value="MUI12924.1"/>
    <property type="molecule type" value="Genomic_DNA"/>
</dbReference>
<protein>
    <submittedName>
        <fullName evidence="7">ATP-binding cassette domain-containing protein</fullName>
    </submittedName>
</protein>
<accession>A0A6I3X815</accession>
<evidence type="ECO:0000313" key="8">
    <source>
        <dbReference type="Proteomes" id="UP000431684"/>
    </source>
</evidence>
<feature type="domain" description="ABC transporter" evidence="6">
    <location>
        <begin position="5"/>
        <end position="250"/>
    </location>
</feature>
<name>A0A6I3X815_9BURK</name>
<organism evidence="7 8">
    <name type="scientific">Pseudoduganella dura</name>
    <dbReference type="NCBI Taxonomy" id="321982"/>
    <lineage>
        <taxon>Bacteria</taxon>
        <taxon>Pseudomonadati</taxon>
        <taxon>Pseudomonadota</taxon>
        <taxon>Betaproteobacteria</taxon>
        <taxon>Burkholderiales</taxon>
        <taxon>Oxalobacteraceae</taxon>
        <taxon>Telluria group</taxon>
        <taxon>Pseudoduganella</taxon>
    </lineage>
</organism>
<evidence type="ECO:0000256" key="3">
    <source>
        <dbReference type="ARBA" id="ARBA00022475"/>
    </source>
</evidence>
<dbReference type="InterPro" id="IPR027417">
    <property type="entry name" value="P-loop_NTPase"/>
</dbReference>
<evidence type="ECO:0000256" key="4">
    <source>
        <dbReference type="ARBA" id="ARBA00022741"/>
    </source>
</evidence>
<keyword evidence="3" id="KW-1003">Cell membrane</keyword>
<evidence type="ECO:0000259" key="6">
    <source>
        <dbReference type="PROSITE" id="PS50893"/>
    </source>
</evidence>
<evidence type="ECO:0000256" key="1">
    <source>
        <dbReference type="ARBA" id="ARBA00005417"/>
    </source>
</evidence>
<dbReference type="InterPro" id="IPR017871">
    <property type="entry name" value="ABC_transporter-like_CS"/>
</dbReference>
<dbReference type="InterPro" id="IPR051921">
    <property type="entry name" value="ABC_osmolyte_uptake_ATP-bind"/>
</dbReference>
<proteinExistence type="inferred from homology"/>
<sequence length="329" mass="35034">MTAKVALRHVTKIYPPAPDAPAGGRAAALDDVSLDVADGEICVLMGLSGCGKSTLLRLMNGLVPSTSGEVVVDGHDLATLSERKLQYLRRGTMAMVFQSFALFPHRSVIDNAAFGLEIAGVPKAERHRHAAAVLEQVGLAGNANQFPHQLSGGMRQRVGLARALAVDPSLLLMDEAFSALDPLTRRGMQDLLLDLQEQKRRTIVFVSHDVDEALHLGDSIALLHEGRLLQHGTPRDLMVRPATDHVRAFFRGVDPARHLRAADLIDPVAGSFAEDAGVAADTELGELMARLTQSSVPLTVRDASGIALGAITTASALRVLARTRDGHAG</sequence>
<keyword evidence="2" id="KW-0813">Transport</keyword>
<dbReference type="RefSeq" id="WP_155708804.1">
    <property type="nucleotide sequence ID" value="NZ_BMWU01000009.1"/>
</dbReference>
<dbReference type="GO" id="GO:0006970">
    <property type="term" value="P:response to osmotic stress"/>
    <property type="evidence" value="ECO:0007669"/>
    <property type="project" value="UniProtKB-ARBA"/>
</dbReference>
<dbReference type="Proteomes" id="UP000431684">
    <property type="component" value="Unassembled WGS sequence"/>
</dbReference>
<keyword evidence="8" id="KW-1185">Reference proteome</keyword>
<dbReference type="GO" id="GO:0016887">
    <property type="term" value="F:ATP hydrolysis activity"/>
    <property type="evidence" value="ECO:0007669"/>
    <property type="project" value="InterPro"/>
</dbReference>
<dbReference type="Gene3D" id="3.40.50.300">
    <property type="entry name" value="P-loop containing nucleotide triphosphate hydrolases"/>
    <property type="match status" value="1"/>
</dbReference>
<dbReference type="GO" id="GO:0005524">
    <property type="term" value="F:ATP binding"/>
    <property type="evidence" value="ECO:0007669"/>
    <property type="project" value="UniProtKB-KW"/>
</dbReference>
<dbReference type="InterPro" id="IPR003439">
    <property type="entry name" value="ABC_transporter-like_ATP-bd"/>
</dbReference>
<keyword evidence="3" id="KW-0472">Membrane</keyword>
<dbReference type="InterPro" id="IPR003593">
    <property type="entry name" value="AAA+_ATPase"/>
</dbReference>
<dbReference type="SUPFAM" id="SSF52540">
    <property type="entry name" value="P-loop containing nucleoside triphosphate hydrolases"/>
    <property type="match status" value="1"/>
</dbReference>
<dbReference type="OrthoDB" id="9802264at2"/>
<dbReference type="PROSITE" id="PS50893">
    <property type="entry name" value="ABC_TRANSPORTER_2"/>
    <property type="match status" value="1"/>
</dbReference>
<keyword evidence="4" id="KW-0547">Nucleotide-binding</keyword>
<evidence type="ECO:0000256" key="5">
    <source>
        <dbReference type="ARBA" id="ARBA00022840"/>
    </source>
</evidence>
<reference evidence="7 8" key="1">
    <citation type="submission" date="2019-11" db="EMBL/GenBank/DDBJ databases">
        <title>Draft Genome Sequences of Six Type Strains of the Genus Massilia.</title>
        <authorList>
            <person name="Miess H."/>
            <person name="Frediansyah A."/>
            <person name="Goeker M."/>
            <person name="Gross H."/>
        </authorList>
    </citation>
    <scope>NUCLEOTIDE SEQUENCE [LARGE SCALE GENOMIC DNA]</scope>
    <source>
        <strain evidence="7 8">DSM 17513</strain>
    </source>
</reference>
<dbReference type="PROSITE" id="PS00211">
    <property type="entry name" value="ABC_TRANSPORTER_1"/>
    <property type="match status" value="1"/>
</dbReference>
<gene>
    <name evidence="7" type="ORF">GJV26_10705</name>
</gene>
<dbReference type="PANTHER" id="PTHR43869:SF1">
    <property type="entry name" value="GLYCINE BETAINE_PROLINE BETAINE TRANSPORT SYSTEM ATP-BINDING PROTEIN PROV"/>
    <property type="match status" value="1"/>
</dbReference>